<gene>
    <name evidence="2" type="ORF">BD410DRAFT_825756</name>
</gene>
<keyword evidence="3" id="KW-1185">Reference proteome</keyword>
<accession>A0A4Y7QG51</accession>
<feature type="compositionally biased region" description="Pro residues" evidence="1">
    <location>
        <begin position="137"/>
        <end position="146"/>
    </location>
</feature>
<dbReference type="AlphaFoldDB" id="A0A4Y7QG51"/>
<sequence>MMQYSSLFSAGLFTQDHIRYQRSTTPTPQGPVVIPSTPPKSPRASSQNRPVIRIDTQQLSPARPKLRKRRSSMTVGASPMAAIKSPNRTAGMSFRSALLMSPSKDVGPQSFMKRLRSGSIGTALRSRRRQVPMQPAKAPPTAPLPALPNTSHSHPPSSPTRPAFDCFAFTPLTAASPIIPDSRRNSSSTSCSTNSAFPRPGGQRRVLGDSTVHSSHYANGTVASPNPTYLTPDFATKLSIAMPPSASSSPLERDSYFDTIMAEQDEEMKEN</sequence>
<dbReference type="Proteomes" id="UP000294933">
    <property type="component" value="Unassembled WGS sequence"/>
</dbReference>
<name>A0A4Y7QG51_9AGAM</name>
<evidence type="ECO:0000313" key="3">
    <source>
        <dbReference type="Proteomes" id="UP000294933"/>
    </source>
</evidence>
<feature type="region of interest" description="Disordered" evidence="1">
    <location>
        <begin position="119"/>
        <end position="164"/>
    </location>
</feature>
<feature type="region of interest" description="Disordered" evidence="1">
    <location>
        <begin position="22"/>
        <end position="77"/>
    </location>
</feature>
<proteinExistence type="predicted"/>
<feature type="region of interest" description="Disordered" evidence="1">
    <location>
        <begin position="177"/>
        <end position="209"/>
    </location>
</feature>
<feature type="compositionally biased region" description="Polar residues" evidence="1">
    <location>
        <begin position="43"/>
        <end position="60"/>
    </location>
</feature>
<feature type="compositionally biased region" description="Low complexity" evidence="1">
    <location>
        <begin position="185"/>
        <end position="195"/>
    </location>
</feature>
<evidence type="ECO:0000256" key="1">
    <source>
        <dbReference type="SAM" id="MobiDB-lite"/>
    </source>
</evidence>
<evidence type="ECO:0000313" key="2">
    <source>
        <dbReference type="EMBL" id="TDL26634.1"/>
    </source>
</evidence>
<protein>
    <submittedName>
        <fullName evidence="2">Uncharacterized protein</fullName>
    </submittedName>
</protein>
<dbReference type="OrthoDB" id="3062963at2759"/>
<dbReference type="EMBL" id="ML170161">
    <property type="protein sequence ID" value="TDL26634.1"/>
    <property type="molecule type" value="Genomic_DNA"/>
</dbReference>
<organism evidence="2 3">
    <name type="scientific">Rickenella mellea</name>
    <dbReference type="NCBI Taxonomy" id="50990"/>
    <lineage>
        <taxon>Eukaryota</taxon>
        <taxon>Fungi</taxon>
        <taxon>Dikarya</taxon>
        <taxon>Basidiomycota</taxon>
        <taxon>Agaricomycotina</taxon>
        <taxon>Agaricomycetes</taxon>
        <taxon>Hymenochaetales</taxon>
        <taxon>Rickenellaceae</taxon>
        <taxon>Rickenella</taxon>
    </lineage>
</organism>
<reference evidence="2 3" key="1">
    <citation type="submission" date="2018-06" db="EMBL/GenBank/DDBJ databases">
        <title>A transcriptomic atlas of mushroom development highlights an independent origin of complex multicellularity.</title>
        <authorList>
            <consortium name="DOE Joint Genome Institute"/>
            <person name="Krizsan K."/>
            <person name="Almasi E."/>
            <person name="Merenyi Z."/>
            <person name="Sahu N."/>
            <person name="Viragh M."/>
            <person name="Koszo T."/>
            <person name="Mondo S."/>
            <person name="Kiss B."/>
            <person name="Balint B."/>
            <person name="Kues U."/>
            <person name="Barry K."/>
            <person name="Hegedus J.C."/>
            <person name="Henrissat B."/>
            <person name="Johnson J."/>
            <person name="Lipzen A."/>
            <person name="Ohm R."/>
            <person name="Nagy I."/>
            <person name="Pangilinan J."/>
            <person name="Yan J."/>
            <person name="Xiong Y."/>
            <person name="Grigoriev I.V."/>
            <person name="Hibbett D.S."/>
            <person name="Nagy L.G."/>
        </authorList>
    </citation>
    <scope>NUCLEOTIDE SEQUENCE [LARGE SCALE GENOMIC DNA]</scope>
    <source>
        <strain evidence="2 3">SZMC22713</strain>
    </source>
</reference>
<dbReference type="VEuPathDB" id="FungiDB:BD410DRAFT_825756"/>